<gene>
    <name evidence="1" type="ORF">DVT68_18750</name>
</gene>
<comment type="caution">
    <text evidence="1">The sequence shown here is derived from an EMBL/GenBank/DDBJ whole genome shotgun (WGS) entry which is preliminary data.</text>
</comment>
<dbReference type="RefSeq" id="WP_114826730.1">
    <property type="nucleotide sequence ID" value="NZ_QQSY01000007.1"/>
</dbReference>
<reference evidence="1 2" key="1">
    <citation type="submission" date="2018-07" db="EMBL/GenBank/DDBJ databases">
        <title>Dyella solisilvae sp. nov., isolated from the pine and broad-leaved mixed forest soil.</title>
        <authorList>
            <person name="Gao Z."/>
            <person name="Qiu L."/>
        </authorList>
    </citation>
    <scope>NUCLEOTIDE SEQUENCE [LARGE SCALE GENOMIC DNA]</scope>
    <source>
        <strain evidence="1 2">DHG54</strain>
    </source>
</reference>
<evidence type="ECO:0000313" key="1">
    <source>
        <dbReference type="EMBL" id="RDI97118.1"/>
    </source>
</evidence>
<evidence type="ECO:0000313" key="2">
    <source>
        <dbReference type="Proteomes" id="UP000254711"/>
    </source>
</evidence>
<dbReference type="AlphaFoldDB" id="A0A370K3E3"/>
<evidence type="ECO:0008006" key="3">
    <source>
        <dbReference type="Google" id="ProtNLM"/>
    </source>
</evidence>
<dbReference type="EMBL" id="QQSY01000007">
    <property type="protein sequence ID" value="RDI97118.1"/>
    <property type="molecule type" value="Genomic_DNA"/>
</dbReference>
<keyword evidence="2" id="KW-1185">Reference proteome</keyword>
<name>A0A370K3E3_9GAMM</name>
<dbReference type="Proteomes" id="UP000254711">
    <property type="component" value="Unassembled WGS sequence"/>
</dbReference>
<proteinExistence type="predicted"/>
<accession>A0A370K3E3</accession>
<protein>
    <recommendedName>
        <fullName evidence="3">Nuclear transport factor 2 family protein</fullName>
    </recommendedName>
</protein>
<dbReference type="OrthoDB" id="6058390at2"/>
<sequence>MKKLILLAILAGLAFWYFDYGRRMTETQIREAYAADEEAMRRFDADSLCARMADDYSGEETTRRGDESVAQRYDKPGLCGRIRESLSTMQRLSAATGGRVALDIELEIKSIELSTDRKQATVQTVSTARLGKMTVGRDRSTEHLIRRQGRILSTGGESKVWAYAPQ</sequence>
<organism evidence="1 2">
    <name type="scientific">Dyella solisilvae</name>
    <dbReference type="NCBI Taxonomy" id="1920168"/>
    <lineage>
        <taxon>Bacteria</taxon>
        <taxon>Pseudomonadati</taxon>
        <taxon>Pseudomonadota</taxon>
        <taxon>Gammaproteobacteria</taxon>
        <taxon>Lysobacterales</taxon>
        <taxon>Rhodanobacteraceae</taxon>
        <taxon>Dyella</taxon>
    </lineage>
</organism>